<accession>A0AAU9LW65</accession>
<evidence type="ECO:0000313" key="1">
    <source>
        <dbReference type="EMBL" id="CAH1416044.1"/>
    </source>
</evidence>
<comment type="caution">
    <text evidence="1">The sequence shown here is derived from an EMBL/GenBank/DDBJ whole genome shotgun (WGS) entry which is preliminary data.</text>
</comment>
<keyword evidence="2" id="KW-1185">Reference proteome</keyword>
<dbReference type="AlphaFoldDB" id="A0AAU9LW65"/>
<sequence>MLMILARVRFGLRTIRRRRMDLVPCSKYHCLLLLVPLQKHPRHVLYPLQSVDRRRGHRCSTRTFHRHHQTQDSSSQFESIIPIDLCGAGWYVFDQNKRQKGFQMKPLSIR</sequence>
<protein>
    <submittedName>
        <fullName evidence="1">Uncharacterized protein</fullName>
    </submittedName>
</protein>
<dbReference type="EMBL" id="CAKMRJ010000002">
    <property type="protein sequence ID" value="CAH1416044.1"/>
    <property type="molecule type" value="Genomic_DNA"/>
</dbReference>
<reference evidence="1 2" key="1">
    <citation type="submission" date="2022-01" db="EMBL/GenBank/DDBJ databases">
        <authorList>
            <person name="Xiong W."/>
            <person name="Schranz E."/>
        </authorList>
    </citation>
    <scope>NUCLEOTIDE SEQUENCE [LARGE SCALE GENOMIC DNA]</scope>
</reference>
<evidence type="ECO:0000313" key="2">
    <source>
        <dbReference type="Proteomes" id="UP001157418"/>
    </source>
</evidence>
<dbReference type="Proteomes" id="UP001157418">
    <property type="component" value="Unassembled WGS sequence"/>
</dbReference>
<organism evidence="1 2">
    <name type="scientific">Lactuca virosa</name>
    <dbReference type="NCBI Taxonomy" id="75947"/>
    <lineage>
        <taxon>Eukaryota</taxon>
        <taxon>Viridiplantae</taxon>
        <taxon>Streptophyta</taxon>
        <taxon>Embryophyta</taxon>
        <taxon>Tracheophyta</taxon>
        <taxon>Spermatophyta</taxon>
        <taxon>Magnoliopsida</taxon>
        <taxon>eudicotyledons</taxon>
        <taxon>Gunneridae</taxon>
        <taxon>Pentapetalae</taxon>
        <taxon>asterids</taxon>
        <taxon>campanulids</taxon>
        <taxon>Asterales</taxon>
        <taxon>Asteraceae</taxon>
        <taxon>Cichorioideae</taxon>
        <taxon>Cichorieae</taxon>
        <taxon>Lactucinae</taxon>
        <taxon>Lactuca</taxon>
    </lineage>
</organism>
<proteinExistence type="predicted"/>
<name>A0AAU9LW65_9ASTR</name>
<gene>
    <name evidence="1" type="ORF">LVIROSA_LOCUS3841</name>
</gene>